<dbReference type="EMBL" id="JAFEKC020000019">
    <property type="protein sequence ID" value="KAK0509025.1"/>
    <property type="molecule type" value="Genomic_DNA"/>
</dbReference>
<comment type="subcellular location">
    <subcellularLocation>
        <location evidence="1">Membrane</location>
        <topology evidence="1">Multi-pass membrane protein</topology>
    </subcellularLocation>
</comment>
<name>A0AA39V6X6_9LECA</name>
<feature type="transmembrane region" description="Helical" evidence="7">
    <location>
        <begin position="262"/>
        <end position="286"/>
    </location>
</feature>
<evidence type="ECO:0000256" key="7">
    <source>
        <dbReference type="SAM" id="Phobius"/>
    </source>
</evidence>
<feature type="domain" description="Rhodopsin" evidence="8">
    <location>
        <begin position="42"/>
        <end position="288"/>
    </location>
</feature>
<evidence type="ECO:0000256" key="6">
    <source>
        <dbReference type="SAM" id="MobiDB-lite"/>
    </source>
</evidence>
<evidence type="ECO:0000256" key="2">
    <source>
        <dbReference type="ARBA" id="ARBA00022692"/>
    </source>
</evidence>
<feature type="transmembrane region" description="Helical" evidence="7">
    <location>
        <begin position="142"/>
        <end position="160"/>
    </location>
</feature>
<keyword evidence="3 7" id="KW-1133">Transmembrane helix</keyword>
<accession>A0AA39V6X6</accession>
<dbReference type="InterPro" id="IPR049326">
    <property type="entry name" value="Rhodopsin_dom_fungi"/>
</dbReference>
<reference evidence="9" key="1">
    <citation type="submission" date="2023-03" db="EMBL/GenBank/DDBJ databases">
        <title>Complete genome of Cladonia borealis.</title>
        <authorList>
            <person name="Park H."/>
        </authorList>
    </citation>
    <scope>NUCLEOTIDE SEQUENCE</scope>
    <source>
        <strain evidence="9">ANT050790</strain>
    </source>
</reference>
<feature type="transmembrane region" description="Helical" evidence="7">
    <location>
        <begin position="222"/>
        <end position="242"/>
    </location>
</feature>
<feature type="compositionally biased region" description="Basic and acidic residues" evidence="6">
    <location>
        <begin position="313"/>
        <end position="331"/>
    </location>
</feature>
<evidence type="ECO:0000313" key="10">
    <source>
        <dbReference type="Proteomes" id="UP001166286"/>
    </source>
</evidence>
<feature type="transmembrane region" description="Helical" evidence="7">
    <location>
        <begin position="189"/>
        <end position="210"/>
    </location>
</feature>
<organism evidence="9 10">
    <name type="scientific">Cladonia borealis</name>
    <dbReference type="NCBI Taxonomy" id="184061"/>
    <lineage>
        <taxon>Eukaryota</taxon>
        <taxon>Fungi</taxon>
        <taxon>Dikarya</taxon>
        <taxon>Ascomycota</taxon>
        <taxon>Pezizomycotina</taxon>
        <taxon>Lecanoromycetes</taxon>
        <taxon>OSLEUM clade</taxon>
        <taxon>Lecanoromycetidae</taxon>
        <taxon>Lecanorales</taxon>
        <taxon>Lecanorineae</taxon>
        <taxon>Cladoniaceae</taxon>
        <taxon>Cladonia</taxon>
    </lineage>
</organism>
<dbReference type="Pfam" id="PF20684">
    <property type="entry name" value="Fung_rhodopsin"/>
    <property type="match status" value="1"/>
</dbReference>
<feature type="transmembrane region" description="Helical" evidence="7">
    <location>
        <begin position="24"/>
        <end position="46"/>
    </location>
</feature>
<keyword evidence="10" id="KW-1185">Reference proteome</keyword>
<dbReference type="GO" id="GO:0016020">
    <property type="term" value="C:membrane"/>
    <property type="evidence" value="ECO:0007669"/>
    <property type="project" value="UniProtKB-SubCell"/>
</dbReference>
<sequence length="402" mass="44282">MAAPGTPPMLPPEPVDADRKGNTAIIVLQSVLVGIATALVIARLYVRSRILKSVGLDEVFIIIALLFSIVTLAILGIMVHERLESIKDGSPLYVPELFYGLKWQEVSQPTSILSVTFTRVSICFFLLRIFRTDRRWRIGLHAIAVFAFVTGVATAVVTVTQCQPISKLWNPLLPGTCWNLDTTIAIGDFQGAVAVICDWILATLPIVFMWNVQMSVKTKAGIVVLMSMGYFTGICTVVKTVLLRSIETSKADGTVTWGLVDLAVWVILEMNIGIIAATIPTLRPLFSRNIRDSRKTGRSSNRYLGRSSQNGYVRKESRDSASRHLDDKEDLNQVELGSVQSPSHTTHDKGGFSVPSAFPSDKGSFESVPKEMSNTKVKGGPSARRPGDGEYYEYEEEVFNRV</sequence>
<feature type="compositionally biased region" description="Polar residues" evidence="6">
    <location>
        <begin position="298"/>
        <end position="311"/>
    </location>
</feature>
<dbReference type="InterPro" id="IPR052337">
    <property type="entry name" value="SAT4-like"/>
</dbReference>
<evidence type="ECO:0000256" key="1">
    <source>
        <dbReference type="ARBA" id="ARBA00004141"/>
    </source>
</evidence>
<keyword evidence="2 7" id="KW-0812">Transmembrane</keyword>
<keyword evidence="4 7" id="KW-0472">Membrane</keyword>
<feature type="transmembrane region" description="Helical" evidence="7">
    <location>
        <begin position="111"/>
        <end position="130"/>
    </location>
</feature>
<dbReference type="PANTHER" id="PTHR33048:SF146">
    <property type="entry name" value="INTEGRAL MEMBRANE PROTEIN"/>
    <property type="match status" value="1"/>
</dbReference>
<feature type="region of interest" description="Disordered" evidence="6">
    <location>
        <begin position="293"/>
        <end position="402"/>
    </location>
</feature>
<gene>
    <name evidence="9" type="ORF">JMJ35_008396</name>
</gene>
<evidence type="ECO:0000256" key="4">
    <source>
        <dbReference type="ARBA" id="ARBA00023136"/>
    </source>
</evidence>
<feature type="compositionally biased region" description="Acidic residues" evidence="6">
    <location>
        <begin position="390"/>
        <end position="402"/>
    </location>
</feature>
<dbReference type="AlphaFoldDB" id="A0AA39V6X6"/>
<dbReference type="PANTHER" id="PTHR33048">
    <property type="entry name" value="PTH11-LIKE INTEGRAL MEMBRANE PROTEIN (AFU_ORTHOLOGUE AFUA_5G11245)"/>
    <property type="match status" value="1"/>
</dbReference>
<protein>
    <recommendedName>
        <fullName evidence="8">Rhodopsin domain-containing protein</fullName>
    </recommendedName>
</protein>
<dbReference type="Proteomes" id="UP001166286">
    <property type="component" value="Unassembled WGS sequence"/>
</dbReference>
<evidence type="ECO:0000259" key="8">
    <source>
        <dbReference type="Pfam" id="PF20684"/>
    </source>
</evidence>
<comment type="similarity">
    <text evidence="5">Belongs to the SAT4 family.</text>
</comment>
<evidence type="ECO:0000313" key="9">
    <source>
        <dbReference type="EMBL" id="KAK0509025.1"/>
    </source>
</evidence>
<feature type="transmembrane region" description="Helical" evidence="7">
    <location>
        <begin position="58"/>
        <end position="79"/>
    </location>
</feature>
<comment type="caution">
    <text evidence="9">The sequence shown here is derived from an EMBL/GenBank/DDBJ whole genome shotgun (WGS) entry which is preliminary data.</text>
</comment>
<evidence type="ECO:0000256" key="3">
    <source>
        <dbReference type="ARBA" id="ARBA00022989"/>
    </source>
</evidence>
<proteinExistence type="inferred from homology"/>
<evidence type="ECO:0000256" key="5">
    <source>
        <dbReference type="ARBA" id="ARBA00038359"/>
    </source>
</evidence>